<feature type="compositionally biased region" description="Basic residues" evidence="1">
    <location>
        <begin position="10"/>
        <end position="26"/>
    </location>
</feature>
<accession>A0AAW1JVR8</accession>
<evidence type="ECO:0000313" key="2">
    <source>
        <dbReference type="EMBL" id="KAK9708285.1"/>
    </source>
</evidence>
<evidence type="ECO:0000313" key="3">
    <source>
        <dbReference type="Proteomes" id="UP001458880"/>
    </source>
</evidence>
<proteinExistence type="predicted"/>
<feature type="region of interest" description="Disordered" evidence="1">
    <location>
        <begin position="76"/>
        <end position="95"/>
    </location>
</feature>
<comment type="caution">
    <text evidence="2">The sequence shown here is derived from an EMBL/GenBank/DDBJ whole genome shotgun (WGS) entry which is preliminary data.</text>
</comment>
<feature type="region of interest" description="Disordered" evidence="1">
    <location>
        <begin position="1"/>
        <end position="27"/>
    </location>
</feature>
<organism evidence="2 3">
    <name type="scientific">Popillia japonica</name>
    <name type="common">Japanese beetle</name>
    <dbReference type="NCBI Taxonomy" id="7064"/>
    <lineage>
        <taxon>Eukaryota</taxon>
        <taxon>Metazoa</taxon>
        <taxon>Ecdysozoa</taxon>
        <taxon>Arthropoda</taxon>
        <taxon>Hexapoda</taxon>
        <taxon>Insecta</taxon>
        <taxon>Pterygota</taxon>
        <taxon>Neoptera</taxon>
        <taxon>Endopterygota</taxon>
        <taxon>Coleoptera</taxon>
        <taxon>Polyphaga</taxon>
        <taxon>Scarabaeiformia</taxon>
        <taxon>Scarabaeidae</taxon>
        <taxon>Rutelinae</taxon>
        <taxon>Popillia</taxon>
    </lineage>
</organism>
<sequence length="125" mass="15397">MLIREEEVNRKKKKKKRRKKKRKNKKSVIYLPHRDKLAWGVREWRRKALVCVYAGLGLKEFEVLVKITMLIREEEVNRKKKKKKRRKKKRKNKKSVIYLPHRDKLAWRMREWKWKALACVYAGLG</sequence>
<dbReference type="Proteomes" id="UP001458880">
    <property type="component" value="Unassembled WGS sequence"/>
</dbReference>
<gene>
    <name evidence="2" type="ORF">QE152_g27304</name>
</gene>
<dbReference type="AlphaFoldDB" id="A0AAW1JVR8"/>
<evidence type="ECO:0000256" key="1">
    <source>
        <dbReference type="SAM" id="MobiDB-lite"/>
    </source>
</evidence>
<name>A0AAW1JVR8_POPJA</name>
<keyword evidence="3" id="KW-1185">Reference proteome</keyword>
<dbReference type="EMBL" id="JASPKY010000333">
    <property type="protein sequence ID" value="KAK9708285.1"/>
    <property type="molecule type" value="Genomic_DNA"/>
</dbReference>
<reference evidence="2 3" key="1">
    <citation type="journal article" date="2024" name="BMC Genomics">
        <title>De novo assembly and annotation of Popillia japonica's genome with initial clues to its potential as an invasive pest.</title>
        <authorList>
            <person name="Cucini C."/>
            <person name="Boschi S."/>
            <person name="Funari R."/>
            <person name="Cardaioli E."/>
            <person name="Iannotti N."/>
            <person name="Marturano G."/>
            <person name="Paoli F."/>
            <person name="Bruttini M."/>
            <person name="Carapelli A."/>
            <person name="Frati F."/>
            <person name="Nardi F."/>
        </authorList>
    </citation>
    <scope>NUCLEOTIDE SEQUENCE [LARGE SCALE GENOMIC DNA]</scope>
    <source>
        <strain evidence="2">DMR45628</strain>
    </source>
</reference>
<protein>
    <submittedName>
        <fullName evidence="2">Uncharacterized protein</fullName>
    </submittedName>
</protein>
<feature type="compositionally biased region" description="Basic residues" evidence="1">
    <location>
        <begin position="78"/>
        <end position="94"/>
    </location>
</feature>